<evidence type="ECO:0000313" key="3">
    <source>
        <dbReference type="EMBL" id="KAF2844745.1"/>
    </source>
</evidence>
<feature type="transmembrane region" description="Helical" evidence="2">
    <location>
        <begin position="6"/>
        <end position="29"/>
    </location>
</feature>
<dbReference type="EMBL" id="MU006365">
    <property type="protein sequence ID" value="KAF2844745.1"/>
    <property type="molecule type" value="Genomic_DNA"/>
</dbReference>
<sequence>MGSSKTAQALCVFVGMISGGSVCSIELMVNSRTSNLKIKGLEADIKYLELQLVETQTLEEETLQATAKNLEHARSDARSYEERLRRTKEDYEQLRLTLATTIKDANEGAEDLKREVE</sequence>
<accession>A0A6A7ARK1</accession>
<evidence type="ECO:0000313" key="4">
    <source>
        <dbReference type="Proteomes" id="UP000799423"/>
    </source>
</evidence>
<gene>
    <name evidence="3" type="ORF">T440DRAFT_523251</name>
</gene>
<evidence type="ECO:0000256" key="1">
    <source>
        <dbReference type="SAM" id="Coils"/>
    </source>
</evidence>
<reference evidence="3" key="1">
    <citation type="submission" date="2020-01" db="EMBL/GenBank/DDBJ databases">
        <authorList>
            <consortium name="DOE Joint Genome Institute"/>
            <person name="Haridas S."/>
            <person name="Albert R."/>
            <person name="Binder M."/>
            <person name="Bloem J."/>
            <person name="Labutti K."/>
            <person name="Salamov A."/>
            <person name="Andreopoulos B."/>
            <person name="Baker S.E."/>
            <person name="Barry K."/>
            <person name="Bills G."/>
            <person name="Bluhm B.H."/>
            <person name="Cannon C."/>
            <person name="Castanera R."/>
            <person name="Culley D.E."/>
            <person name="Daum C."/>
            <person name="Ezra D."/>
            <person name="Gonzalez J.B."/>
            <person name="Henrissat B."/>
            <person name="Kuo A."/>
            <person name="Liang C."/>
            <person name="Lipzen A."/>
            <person name="Lutzoni F."/>
            <person name="Magnuson J."/>
            <person name="Mondo S."/>
            <person name="Nolan M."/>
            <person name="Ohm R."/>
            <person name="Pangilinan J."/>
            <person name="Park H.-J."/>
            <person name="Ramirez L."/>
            <person name="Alfaro M."/>
            <person name="Sun H."/>
            <person name="Tritt A."/>
            <person name="Yoshinaga Y."/>
            <person name="Zwiers L.-H."/>
            <person name="Turgeon B.G."/>
            <person name="Goodwin S.B."/>
            <person name="Spatafora J.W."/>
            <person name="Crous P.W."/>
            <person name="Grigoriev I.V."/>
        </authorList>
    </citation>
    <scope>NUCLEOTIDE SEQUENCE</scope>
    <source>
        <strain evidence="3">IPT5</strain>
    </source>
</reference>
<keyword evidence="2" id="KW-0812">Transmembrane</keyword>
<proteinExistence type="predicted"/>
<dbReference type="Proteomes" id="UP000799423">
    <property type="component" value="Unassembled WGS sequence"/>
</dbReference>
<dbReference type="AlphaFoldDB" id="A0A6A7ARK1"/>
<protein>
    <submittedName>
        <fullName evidence="3">Uncharacterized protein</fullName>
    </submittedName>
</protein>
<feature type="coiled-coil region" evidence="1">
    <location>
        <begin position="63"/>
        <end position="97"/>
    </location>
</feature>
<keyword evidence="1" id="KW-0175">Coiled coil</keyword>
<keyword evidence="2" id="KW-0472">Membrane</keyword>
<name>A0A6A7ARK1_9PLEO</name>
<keyword evidence="4" id="KW-1185">Reference proteome</keyword>
<organism evidence="3 4">
    <name type="scientific">Plenodomus tracheiphilus IPT5</name>
    <dbReference type="NCBI Taxonomy" id="1408161"/>
    <lineage>
        <taxon>Eukaryota</taxon>
        <taxon>Fungi</taxon>
        <taxon>Dikarya</taxon>
        <taxon>Ascomycota</taxon>
        <taxon>Pezizomycotina</taxon>
        <taxon>Dothideomycetes</taxon>
        <taxon>Pleosporomycetidae</taxon>
        <taxon>Pleosporales</taxon>
        <taxon>Pleosporineae</taxon>
        <taxon>Leptosphaeriaceae</taxon>
        <taxon>Plenodomus</taxon>
    </lineage>
</organism>
<evidence type="ECO:0000256" key="2">
    <source>
        <dbReference type="SAM" id="Phobius"/>
    </source>
</evidence>
<keyword evidence="2" id="KW-1133">Transmembrane helix</keyword>